<reference evidence="1" key="1">
    <citation type="submission" date="2021-01" db="EMBL/GenBank/DDBJ databases">
        <authorList>
            <person name="Corre E."/>
            <person name="Pelletier E."/>
            <person name="Niang G."/>
            <person name="Scheremetjew M."/>
            <person name="Finn R."/>
            <person name="Kale V."/>
            <person name="Holt S."/>
            <person name="Cochrane G."/>
            <person name="Meng A."/>
            <person name="Brown T."/>
            <person name="Cohen L."/>
        </authorList>
    </citation>
    <scope>NUCLEOTIDE SEQUENCE</scope>
</reference>
<dbReference type="EMBL" id="HBFQ01047616">
    <property type="protein sequence ID" value="CAD8859591.1"/>
    <property type="molecule type" value="Transcribed_RNA"/>
</dbReference>
<accession>A0A7S1FCM6</accession>
<organism evidence="1">
    <name type="scientific">Noctiluca scintillans</name>
    <name type="common">Sea sparkle</name>
    <name type="synonym">Red tide dinoflagellate</name>
    <dbReference type="NCBI Taxonomy" id="2966"/>
    <lineage>
        <taxon>Eukaryota</taxon>
        <taxon>Sar</taxon>
        <taxon>Alveolata</taxon>
        <taxon>Dinophyceae</taxon>
        <taxon>Noctilucales</taxon>
        <taxon>Noctilucaceae</taxon>
        <taxon>Noctiluca</taxon>
    </lineage>
</organism>
<protein>
    <submittedName>
        <fullName evidence="1">Uncharacterized protein</fullName>
    </submittedName>
</protein>
<gene>
    <name evidence="1" type="ORF">NSCI0253_LOCUS33945</name>
</gene>
<sequence>MSSFALRFALPVRRGCSVGQLRRHFCAQQLAVAPVTQPVIHENFRNGSQELRVWESRSGALVAQHDEVEDIDACKWTIERARHHVLAFGTKNLNKSSPKDVHNTLMVLRFLHDLETRIEELRHEDLGTVAVELFERPWVLSRSRSWGRATEVLQLRPRPDSLARRAVMAAISPVVAPVGALSTYFKAGSANSLAACKWYFRAVTDFPCRVQLDQCYSVVEGDYNAMAEAASSGLDVCRFVHGFLPHFRSTKTSMVIDVK</sequence>
<evidence type="ECO:0000313" key="1">
    <source>
        <dbReference type="EMBL" id="CAD8859591.1"/>
    </source>
</evidence>
<dbReference type="AlphaFoldDB" id="A0A7S1FCM6"/>
<proteinExistence type="predicted"/>
<name>A0A7S1FCM6_NOCSC</name>